<evidence type="ECO:0000256" key="1">
    <source>
        <dbReference type="ARBA" id="ARBA00023002"/>
    </source>
</evidence>
<dbReference type="Gene3D" id="3.40.50.720">
    <property type="entry name" value="NAD(P)-binding Rossmann-like Domain"/>
    <property type="match status" value="1"/>
</dbReference>
<dbReference type="OrthoDB" id="9786703at2"/>
<dbReference type="PANTHER" id="PTHR22981:SF80">
    <property type="entry name" value="BLR4309 PROTEIN"/>
    <property type="match status" value="1"/>
</dbReference>
<dbReference type="GO" id="GO:0050661">
    <property type="term" value="F:NADP binding"/>
    <property type="evidence" value="ECO:0007669"/>
    <property type="project" value="InterPro"/>
</dbReference>
<dbReference type="InterPro" id="IPR015815">
    <property type="entry name" value="HIBADH-related"/>
</dbReference>
<feature type="domain" description="3-hydroxyisobutyrate dehydrogenase-like NAD-binding" evidence="5">
    <location>
        <begin position="164"/>
        <end position="279"/>
    </location>
</feature>
<evidence type="ECO:0000259" key="4">
    <source>
        <dbReference type="Pfam" id="PF03446"/>
    </source>
</evidence>
<keyword evidence="1" id="KW-0560">Oxidoreductase</keyword>
<dbReference type="AlphaFoldDB" id="A0A443Z1F0"/>
<dbReference type="InterPro" id="IPR006115">
    <property type="entry name" value="6PGDH_NADP-bd"/>
</dbReference>
<dbReference type="GO" id="GO:0016616">
    <property type="term" value="F:oxidoreductase activity, acting on the CH-OH group of donors, NAD or NADP as acceptor"/>
    <property type="evidence" value="ECO:0007669"/>
    <property type="project" value="TreeGrafter"/>
</dbReference>
<evidence type="ECO:0000313" key="6">
    <source>
        <dbReference type="EMBL" id="RWU10352.1"/>
    </source>
</evidence>
<gene>
    <name evidence="6" type="ORF">DPV69_03150</name>
</gene>
<feature type="active site" evidence="3">
    <location>
        <position position="170"/>
    </location>
</feature>
<reference evidence="6 7" key="1">
    <citation type="submission" date="2018-06" db="EMBL/GenBank/DDBJ databases">
        <title>Pedobacter endophyticus sp. nov., an endophytic bacterium isolated from a leaf of Triticum aestivum.</title>
        <authorList>
            <person name="Zhang L."/>
        </authorList>
    </citation>
    <scope>NUCLEOTIDE SEQUENCE [LARGE SCALE GENOMIC DNA]</scope>
    <source>
        <strain evidence="6 7">CM134L-2</strain>
    </source>
</reference>
<protein>
    <submittedName>
        <fullName evidence="6">NAD(P)-dependent oxidoreductase</fullName>
    </submittedName>
</protein>
<dbReference type="SUPFAM" id="SSF51735">
    <property type="entry name" value="NAD(P)-binding Rossmann-fold domains"/>
    <property type="match status" value="1"/>
</dbReference>
<dbReference type="Pfam" id="PF03446">
    <property type="entry name" value="NAD_binding_2"/>
    <property type="match status" value="1"/>
</dbReference>
<organism evidence="6 7">
    <name type="scientific">Pedobacter chitinilyticus</name>
    <dbReference type="NCBI Taxonomy" id="2233776"/>
    <lineage>
        <taxon>Bacteria</taxon>
        <taxon>Pseudomonadati</taxon>
        <taxon>Bacteroidota</taxon>
        <taxon>Sphingobacteriia</taxon>
        <taxon>Sphingobacteriales</taxon>
        <taxon>Sphingobacteriaceae</taxon>
        <taxon>Pedobacter</taxon>
    </lineage>
</organism>
<dbReference type="InterPro" id="IPR013328">
    <property type="entry name" value="6PGD_dom2"/>
</dbReference>
<dbReference type="PANTHER" id="PTHR22981">
    <property type="entry name" value="3-HYDROXYISOBUTYRATE DEHYDROGENASE-RELATED"/>
    <property type="match status" value="1"/>
</dbReference>
<dbReference type="EMBL" id="SAYW01000001">
    <property type="protein sequence ID" value="RWU10352.1"/>
    <property type="molecule type" value="Genomic_DNA"/>
</dbReference>
<sequence length="281" mass="30143">MTQHTTLGWIGLGNMGSPMAKNLIKAGYPISVYNRSADKTEDFKTIATICKNIGQLVQTSDVIFTMLTNDEAINQVYAEILNEELEGKLFIDCSTISQECSLTIAQQIKAKGAGFIDAPVAGSTQPAAEGTLIMMVGGDEKDIAKAQPYFNKLGKLTKHLGENGKGIAAKLSINYFLSLIYQGLAETVLLSEKLGIQRKDMLEIINESASGSGATKVKTPLLIQENYPPAFALDLMLKDILLAQKAGADFPLSEAVINTYQAAHNKGLGGDDVIGIIKSLK</sequence>
<dbReference type="GO" id="GO:0051287">
    <property type="term" value="F:NAD binding"/>
    <property type="evidence" value="ECO:0007669"/>
    <property type="project" value="InterPro"/>
</dbReference>
<dbReference type="RefSeq" id="WP_113645846.1">
    <property type="nucleotide sequence ID" value="NZ_QMHN01000001.1"/>
</dbReference>
<evidence type="ECO:0000256" key="2">
    <source>
        <dbReference type="ARBA" id="ARBA00023027"/>
    </source>
</evidence>
<evidence type="ECO:0000259" key="5">
    <source>
        <dbReference type="Pfam" id="PF14833"/>
    </source>
</evidence>
<dbReference type="InterPro" id="IPR029154">
    <property type="entry name" value="HIBADH-like_NADP-bd"/>
</dbReference>
<keyword evidence="2" id="KW-0520">NAD</keyword>
<keyword evidence="7" id="KW-1185">Reference proteome</keyword>
<feature type="domain" description="6-phosphogluconate dehydrogenase NADP-binding" evidence="4">
    <location>
        <begin position="7"/>
        <end position="160"/>
    </location>
</feature>
<evidence type="ECO:0000313" key="7">
    <source>
        <dbReference type="Proteomes" id="UP000284120"/>
    </source>
</evidence>
<dbReference type="InterPro" id="IPR036291">
    <property type="entry name" value="NAD(P)-bd_dom_sf"/>
</dbReference>
<proteinExistence type="predicted"/>
<dbReference type="InterPro" id="IPR008927">
    <property type="entry name" value="6-PGluconate_DH-like_C_sf"/>
</dbReference>
<dbReference type="Proteomes" id="UP000284120">
    <property type="component" value="Unassembled WGS sequence"/>
</dbReference>
<name>A0A443Z1F0_9SPHI</name>
<dbReference type="Pfam" id="PF14833">
    <property type="entry name" value="NAD_binding_11"/>
    <property type="match status" value="1"/>
</dbReference>
<accession>A0A443Z1F0</accession>
<dbReference type="PIRSF" id="PIRSF000103">
    <property type="entry name" value="HIBADH"/>
    <property type="match status" value="1"/>
</dbReference>
<evidence type="ECO:0000256" key="3">
    <source>
        <dbReference type="PIRSR" id="PIRSR000103-1"/>
    </source>
</evidence>
<dbReference type="SUPFAM" id="SSF48179">
    <property type="entry name" value="6-phosphogluconate dehydrogenase C-terminal domain-like"/>
    <property type="match status" value="1"/>
</dbReference>
<dbReference type="Gene3D" id="1.10.1040.10">
    <property type="entry name" value="N-(1-d-carboxylethyl)-l-norvaline Dehydrogenase, domain 2"/>
    <property type="match status" value="1"/>
</dbReference>
<comment type="caution">
    <text evidence="6">The sequence shown here is derived from an EMBL/GenBank/DDBJ whole genome shotgun (WGS) entry which is preliminary data.</text>
</comment>